<keyword evidence="3 6" id="KW-1133">Transmembrane helix</keyword>
<organism evidence="8 9">
    <name type="scientific">Eremothecium sinecaudum</name>
    <dbReference type="NCBI Taxonomy" id="45286"/>
    <lineage>
        <taxon>Eukaryota</taxon>
        <taxon>Fungi</taxon>
        <taxon>Dikarya</taxon>
        <taxon>Ascomycota</taxon>
        <taxon>Saccharomycotina</taxon>
        <taxon>Saccharomycetes</taxon>
        <taxon>Saccharomycetales</taxon>
        <taxon>Saccharomycetaceae</taxon>
        <taxon>Eremothecium</taxon>
    </lineage>
</organism>
<dbReference type="GO" id="GO:0005385">
    <property type="term" value="F:zinc ion transmembrane transporter activity"/>
    <property type="evidence" value="ECO:0007669"/>
    <property type="project" value="TreeGrafter"/>
</dbReference>
<feature type="region of interest" description="Disordered" evidence="5">
    <location>
        <begin position="229"/>
        <end position="278"/>
    </location>
</feature>
<protein>
    <submittedName>
        <fullName evidence="8">HDL109Cp</fullName>
    </submittedName>
</protein>
<name>A0A0X8HSG0_9SACH</name>
<dbReference type="GO" id="GO:0006882">
    <property type="term" value="P:intracellular zinc ion homeostasis"/>
    <property type="evidence" value="ECO:0007669"/>
    <property type="project" value="TreeGrafter"/>
</dbReference>
<dbReference type="AlphaFoldDB" id="A0A0X8HSG0"/>
<evidence type="ECO:0000256" key="2">
    <source>
        <dbReference type="ARBA" id="ARBA00022692"/>
    </source>
</evidence>
<dbReference type="PANTHER" id="PTHR16950">
    <property type="entry name" value="ZINC TRANSPORTER SLC39A7 HISTIDINE-RICH MEMBRANE PROTEIN KE4"/>
    <property type="match status" value="1"/>
</dbReference>
<proteinExistence type="predicted"/>
<dbReference type="EMBL" id="CP014244">
    <property type="protein sequence ID" value="AMD20635.1"/>
    <property type="molecule type" value="Genomic_DNA"/>
</dbReference>
<dbReference type="GeneID" id="28723890"/>
<keyword evidence="9" id="KW-1185">Reference proteome</keyword>
<evidence type="ECO:0000256" key="3">
    <source>
        <dbReference type="ARBA" id="ARBA00022989"/>
    </source>
</evidence>
<dbReference type="Pfam" id="PF02535">
    <property type="entry name" value="Zip"/>
    <property type="match status" value="1"/>
</dbReference>
<evidence type="ECO:0000256" key="5">
    <source>
        <dbReference type="SAM" id="MobiDB-lite"/>
    </source>
</evidence>
<sequence length="459" mass="50231">MYAEILTILLSLAAPALGLGHDVKDHPYRTYSTGKHIYGNHNYGNHHVGNHHHLTHHQYGSYHHYSILEYFFPCNGLWNAVLATVYVALVPSLLAYFVPGLRAKVSNKHSIILPLLASLAFGALMGDIFLHMFPEIFRTHELDAAEHMIELIKRPDERVAAALIAMAEKHNTTAIMGTSIFAGYLLFMAIDKALRIASGDNYELTRYHGQGRVDALKAAGSSVHSIMESLGNKVEKRKRQGSRKERNANESDESYEHEEVHEKQVSQPSGSSSQSSDVQHLDSSTYVSLATGLVQNFTIGLALASSFYTSKRLGIATTIAVLLHEIPNGLYDFTTVLSNGVSNGFIIKNQFTAVVGAIIGTLLGCTINEAGREKSKFTFIPEIGLVPTNRAAYANRFHVAFRDIVLPVTAGGLLCVCTLNVGERLINIGSSKNKPKEIKKSLFQLAAIIAGFSLMAVVT</sequence>
<evidence type="ECO:0000313" key="8">
    <source>
        <dbReference type="EMBL" id="AMD20635.1"/>
    </source>
</evidence>
<evidence type="ECO:0000313" key="9">
    <source>
        <dbReference type="Proteomes" id="UP000243052"/>
    </source>
</evidence>
<keyword evidence="2 6" id="KW-0812">Transmembrane</keyword>
<feature type="chain" id="PRO_5007066937" evidence="7">
    <location>
        <begin position="19"/>
        <end position="459"/>
    </location>
</feature>
<reference evidence="8 9" key="1">
    <citation type="submission" date="2016-01" db="EMBL/GenBank/DDBJ databases">
        <title>Genome sequence of the yeast Holleya sinecauda.</title>
        <authorList>
            <person name="Dietrich F.S."/>
        </authorList>
    </citation>
    <scope>NUCLEOTIDE SEQUENCE [LARGE SCALE GENOMIC DNA]</scope>
    <source>
        <strain evidence="8 9">ATCC 58844</strain>
    </source>
</reference>
<keyword evidence="7" id="KW-0732">Signal</keyword>
<dbReference type="STRING" id="45286.A0A0X8HSG0"/>
<feature type="transmembrane region" description="Helical" evidence="6">
    <location>
        <begin position="441"/>
        <end position="458"/>
    </location>
</feature>
<dbReference type="RefSeq" id="XP_017987631.1">
    <property type="nucleotide sequence ID" value="XM_018131791.1"/>
</dbReference>
<gene>
    <name evidence="8" type="ORF">AW171_hschr42537</name>
</gene>
<dbReference type="GO" id="GO:0016020">
    <property type="term" value="C:membrane"/>
    <property type="evidence" value="ECO:0007669"/>
    <property type="project" value="UniProtKB-SubCell"/>
</dbReference>
<feature type="signal peptide" evidence="7">
    <location>
        <begin position="1"/>
        <end position="18"/>
    </location>
</feature>
<accession>A0A0X8HSG0</accession>
<evidence type="ECO:0000256" key="4">
    <source>
        <dbReference type="ARBA" id="ARBA00023136"/>
    </source>
</evidence>
<keyword evidence="4 6" id="KW-0472">Membrane</keyword>
<dbReference type="PANTHER" id="PTHR16950:SF16">
    <property type="entry name" value="ZINC TRANSPORTER ZIP13"/>
    <property type="match status" value="1"/>
</dbReference>
<feature type="transmembrane region" description="Helical" evidence="6">
    <location>
        <begin position="173"/>
        <end position="190"/>
    </location>
</feature>
<dbReference type="InterPro" id="IPR003689">
    <property type="entry name" value="ZIP"/>
</dbReference>
<evidence type="ECO:0000256" key="1">
    <source>
        <dbReference type="ARBA" id="ARBA00004141"/>
    </source>
</evidence>
<dbReference type="OrthoDB" id="200954at2759"/>
<feature type="transmembrane region" description="Helical" evidence="6">
    <location>
        <begin position="77"/>
        <end position="99"/>
    </location>
</feature>
<evidence type="ECO:0000256" key="6">
    <source>
        <dbReference type="SAM" id="Phobius"/>
    </source>
</evidence>
<evidence type="ECO:0000256" key="7">
    <source>
        <dbReference type="SAM" id="SignalP"/>
    </source>
</evidence>
<feature type="compositionally biased region" description="Low complexity" evidence="5">
    <location>
        <begin position="265"/>
        <end position="278"/>
    </location>
</feature>
<comment type="subcellular location">
    <subcellularLocation>
        <location evidence="1">Membrane</location>
        <topology evidence="1">Multi-pass membrane protein</topology>
    </subcellularLocation>
</comment>
<dbReference type="Proteomes" id="UP000243052">
    <property type="component" value="Chromosome iv"/>
</dbReference>
<feature type="transmembrane region" description="Helical" evidence="6">
    <location>
        <begin position="111"/>
        <end position="133"/>
    </location>
</feature>